<comment type="function">
    <text evidence="5">Has an important function as a repair enzyme for proteins that have been inactivated by oxidation. Catalyzes the reversible oxidation-reduction of methionine sulfoxide in proteins to methionine.</text>
</comment>
<evidence type="ECO:0000259" key="6">
    <source>
        <dbReference type="Pfam" id="PF01625"/>
    </source>
</evidence>
<evidence type="ECO:0000313" key="7">
    <source>
        <dbReference type="EMBL" id="GBG05097.1"/>
    </source>
</evidence>
<evidence type="ECO:0000256" key="2">
    <source>
        <dbReference type="ARBA" id="ARBA00023002"/>
    </source>
</evidence>
<evidence type="ECO:0000256" key="3">
    <source>
        <dbReference type="ARBA" id="ARBA00047806"/>
    </source>
</evidence>
<dbReference type="GO" id="GO:0008113">
    <property type="term" value="F:peptide-methionine (S)-S-oxide reductase activity"/>
    <property type="evidence" value="ECO:0007669"/>
    <property type="project" value="UniProtKB-UniRule"/>
</dbReference>
<evidence type="ECO:0000256" key="5">
    <source>
        <dbReference type="HAMAP-Rule" id="MF_01401"/>
    </source>
</evidence>
<comment type="caution">
    <text evidence="7">The sequence shown here is derived from an EMBL/GenBank/DDBJ whole genome shotgun (WGS) entry which is preliminary data.</text>
</comment>
<dbReference type="InterPro" id="IPR036509">
    <property type="entry name" value="Met_Sox_Rdtase_MsrA_sf"/>
</dbReference>
<dbReference type="RefSeq" id="WP_117118427.1">
    <property type="nucleotide sequence ID" value="NZ_BFBY01000007.1"/>
</dbReference>
<feature type="domain" description="Peptide methionine sulphoxide reductase MsrA" evidence="6">
    <location>
        <begin position="16"/>
        <end position="167"/>
    </location>
</feature>
<accession>A0A2Z6TQM0</accession>
<gene>
    <name evidence="5 7" type="primary">msrA</name>
    <name evidence="7" type="ORF">LrDSM24759_10110</name>
</gene>
<comment type="catalytic activity">
    <reaction evidence="4 5">
        <text>[thioredoxin]-disulfide + L-methionine + H2O = L-methionine (S)-S-oxide + [thioredoxin]-dithiol</text>
        <dbReference type="Rhea" id="RHEA:19993"/>
        <dbReference type="Rhea" id="RHEA-COMP:10698"/>
        <dbReference type="Rhea" id="RHEA-COMP:10700"/>
        <dbReference type="ChEBI" id="CHEBI:15377"/>
        <dbReference type="ChEBI" id="CHEBI:29950"/>
        <dbReference type="ChEBI" id="CHEBI:50058"/>
        <dbReference type="ChEBI" id="CHEBI:57844"/>
        <dbReference type="ChEBI" id="CHEBI:58772"/>
        <dbReference type="EC" id="1.8.4.11"/>
    </reaction>
</comment>
<reference evidence="8" key="1">
    <citation type="submission" date="2018-03" db="EMBL/GenBank/DDBJ databases">
        <title>New taxa in the Lactobacillus gasseri group.</title>
        <authorList>
            <person name="Tanizawa Y."/>
            <person name="Tohno M."/>
            <person name="Endo A."/>
            <person name="Arita M."/>
        </authorList>
    </citation>
    <scope>NUCLEOTIDE SEQUENCE [LARGE SCALE GENOMIC DNA]</scope>
    <source>
        <strain evidence="8">DSM 24759</strain>
    </source>
</reference>
<dbReference type="PANTHER" id="PTHR43774">
    <property type="entry name" value="PEPTIDE METHIONINE SULFOXIDE REDUCTASE"/>
    <property type="match status" value="1"/>
</dbReference>
<evidence type="ECO:0000313" key="8">
    <source>
        <dbReference type="Proteomes" id="UP000257317"/>
    </source>
</evidence>
<proteinExistence type="inferred from homology"/>
<feature type="active site" evidence="5">
    <location>
        <position position="23"/>
    </location>
</feature>
<protein>
    <recommendedName>
        <fullName evidence="5">Peptide methionine sulfoxide reductase MsrA</fullName>
        <shortName evidence="5">Protein-methionine-S-oxide reductase</shortName>
        <ecNumber evidence="5">1.8.4.11</ecNumber>
    </recommendedName>
    <alternativeName>
        <fullName evidence="5">Peptide-methionine (S)-S-oxide reductase</fullName>
        <shortName evidence="5">Peptide Met(O) reductase</shortName>
    </alternativeName>
</protein>
<dbReference type="AlphaFoldDB" id="A0A2Z6TQM0"/>
<dbReference type="InterPro" id="IPR002569">
    <property type="entry name" value="Met_Sox_Rdtase_MsrA_dom"/>
</dbReference>
<name>A0A2Z6TQM0_9LACO</name>
<dbReference type="SUPFAM" id="SSF55068">
    <property type="entry name" value="Peptide methionine sulfoxide reductase"/>
    <property type="match status" value="1"/>
</dbReference>
<dbReference type="PANTHER" id="PTHR43774:SF1">
    <property type="entry name" value="PEPTIDE METHIONINE SULFOXIDE REDUCTASE MSRA 2"/>
    <property type="match status" value="1"/>
</dbReference>
<evidence type="ECO:0000256" key="1">
    <source>
        <dbReference type="ARBA" id="ARBA00005591"/>
    </source>
</evidence>
<comment type="similarity">
    <text evidence="1 5">Belongs to the MsrA Met sulfoxide reductase family.</text>
</comment>
<dbReference type="EC" id="1.8.4.11" evidence="5"/>
<sequence>MSDKKIDNKEKIQYETAIFAGGCFWCMVEPFDTQPGIISVVSGYTGGDVPNPTYEQVCTGTTGHTEAVKITFDPKVMSYKDLVNIYWQVTDPTDAMGQFQDRGSQYQPVIYYNSPKQKEIAMRSKEELEKSGKFDKPIVVRIDPAQPFYPAEEYHQDFYKKDPLRYQIEEMGGREQYKKKYWSK</sequence>
<dbReference type="HAMAP" id="MF_01401">
    <property type="entry name" value="MsrA"/>
    <property type="match status" value="1"/>
</dbReference>
<comment type="catalytic activity">
    <reaction evidence="3 5">
        <text>L-methionyl-[protein] + [thioredoxin]-disulfide + H2O = L-methionyl-(S)-S-oxide-[protein] + [thioredoxin]-dithiol</text>
        <dbReference type="Rhea" id="RHEA:14217"/>
        <dbReference type="Rhea" id="RHEA-COMP:10698"/>
        <dbReference type="Rhea" id="RHEA-COMP:10700"/>
        <dbReference type="Rhea" id="RHEA-COMP:12313"/>
        <dbReference type="Rhea" id="RHEA-COMP:12315"/>
        <dbReference type="ChEBI" id="CHEBI:15377"/>
        <dbReference type="ChEBI" id="CHEBI:16044"/>
        <dbReference type="ChEBI" id="CHEBI:29950"/>
        <dbReference type="ChEBI" id="CHEBI:44120"/>
        <dbReference type="ChEBI" id="CHEBI:50058"/>
        <dbReference type="EC" id="1.8.4.11"/>
    </reaction>
</comment>
<dbReference type="NCBIfam" id="TIGR00401">
    <property type="entry name" value="msrA"/>
    <property type="match status" value="1"/>
</dbReference>
<dbReference type="EMBL" id="BFBY01000007">
    <property type="protein sequence ID" value="GBG05097.1"/>
    <property type="molecule type" value="Genomic_DNA"/>
</dbReference>
<organism evidence="7 8">
    <name type="scientific">Lactobacillus rodentium</name>
    <dbReference type="NCBI Taxonomy" id="947835"/>
    <lineage>
        <taxon>Bacteria</taxon>
        <taxon>Bacillati</taxon>
        <taxon>Bacillota</taxon>
        <taxon>Bacilli</taxon>
        <taxon>Lactobacillales</taxon>
        <taxon>Lactobacillaceae</taxon>
        <taxon>Lactobacillus</taxon>
    </lineage>
</organism>
<dbReference type="GO" id="GO:0033744">
    <property type="term" value="F:L-methionine:thioredoxin-disulfide S-oxidoreductase activity"/>
    <property type="evidence" value="ECO:0007669"/>
    <property type="project" value="RHEA"/>
</dbReference>
<dbReference type="Proteomes" id="UP000257317">
    <property type="component" value="Unassembled WGS sequence"/>
</dbReference>
<evidence type="ECO:0000256" key="4">
    <source>
        <dbReference type="ARBA" id="ARBA00048782"/>
    </source>
</evidence>
<dbReference type="OrthoDB" id="4174719at2"/>
<keyword evidence="2 5" id="KW-0560">Oxidoreductase</keyword>
<dbReference type="Pfam" id="PF01625">
    <property type="entry name" value="PMSR"/>
    <property type="match status" value="1"/>
</dbReference>
<keyword evidence="8" id="KW-1185">Reference proteome</keyword>
<dbReference type="Gene3D" id="3.30.1060.10">
    <property type="entry name" value="Peptide methionine sulphoxide reductase MsrA"/>
    <property type="match status" value="1"/>
</dbReference>